<name>A0A1T3NQC6_9ACTN</name>
<dbReference type="InterPro" id="IPR014710">
    <property type="entry name" value="RmlC-like_jellyroll"/>
</dbReference>
<dbReference type="SUPFAM" id="SSF51182">
    <property type="entry name" value="RmlC-like cupins"/>
    <property type="match status" value="1"/>
</dbReference>
<dbReference type="OrthoDB" id="7060081at2"/>
<protein>
    <recommendedName>
        <fullName evidence="3">Cupin</fullName>
    </recommendedName>
</protein>
<dbReference type="RefSeq" id="WP_078980135.1">
    <property type="nucleotide sequence ID" value="NZ_MWQN01000002.1"/>
</dbReference>
<evidence type="ECO:0000313" key="1">
    <source>
        <dbReference type="EMBL" id="OPC78935.1"/>
    </source>
</evidence>
<dbReference type="Gene3D" id="2.60.120.10">
    <property type="entry name" value="Jelly Rolls"/>
    <property type="match status" value="1"/>
</dbReference>
<gene>
    <name evidence="1" type="ORF">B4N89_32995</name>
</gene>
<comment type="caution">
    <text evidence="1">The sequence shown here is derived from an EMBL/GenBank/DDBJ whole genome shotgun (WGS) entry which is preliminary data.</text>
</comment>
<dbReference type="InterPro" id="IPR011051">
    <property type="entry name" value="RmlC_Cupin_sf"/>
</dbReference>
<accession>A0A1T3NQC6</accession>
<dbReference type="STRING" id="159449.B4N89_32995"/>
<dbReference type="EMBL" id="MWQN01000002">
    <property type="protein sequence ID" value="OPC78935.1"/>
    <property type="molecule type" value="Genomic_DNA"/>
</dbReference>
<dbReference type="Proteomes" id="UP000190037">
    <property type="component" value="Unassembled WGS sequence"/>
</dbReference>
<evidence type="ECO:0000313" key="2">
    <source>
        <dbReference type="Proteomes" id="UP000190037"/>
    </source>
</evidence>
<dbReference type="AlphaFoldDB" id="A0A1T3NQC6"/>
<proteinExistence type="predicted"/>
<evidence type="ECO:0008006" key="3">
    <source>
        <dbReference type="Google" id="ProtNLM"/>
    </source>
</evidence>
<organism evidence="1 2">
    <name type="scientific">Embleya scabrispora</name>
    <dbReference type="NCBI Taxonomy" id="159449"/>
    <lineage>
        <taxon>Bacteria</taxon>
        <taxon>Bacillati</taxon>
        <taxon>Actinomycetota</taxon>
        <taxon>Actinomycetes</taxon>
        <taxon>Kitasatosporales</taxon>
        <taxon>Streptomycetaceae</taxon>
        <taxon>Embleya</taxon>
    </lineage>
</organism>
<keyword evidence="2" id="KW-1185">Reference proteome</keyword>
<reference evidence="1 2" key="1">
    <citation type="submission" date="2017-03" db="EMBL/GenBank/DDBJ databases">
        <title>Draft genome sequence of Streptomyces scabrisporus NF3, endophyte isolated from Amphipterygium adstringens.</title>
        <authorList>
            <person name="Vazquez M."/>
            <person name="Ceapa C.D."/>
            <person name="Rodriguez Luna D."/>
            <person name="Sanchez Esquivel S."/>
        </authorList>
    </citation>
    <scope>NUCLEOTIDE SEQUENCE [LARGE SCALE GENOMIC DNA]</scope>
    <source>
        <strain evidence="1 2">NF3</strain>
    </source>
</reference>
<sequence>MSEETVPDTGESSAERTLGGIGTRVLFEDDRVRIWELELAPGARSDVHRHELDYYLVQIAGDRIAVEPEPDSAGEYREYFAADVVPGAVVPMRRGGVETAVNVGERRYHEIIVELKDR</sequence>